<dbReference type="PANTHER" id="PTHR43442">
    <property type="entry name" value="GLUCONOKINASE-RELATED"/>
    <property type="match status" value="1"/>
</dbReference>
<dbReference type="RefSeq" id="XP_007374672.1">
    <property type="nucleotide sequence ID" value="XM_007374610.1"/>
</dbReference>
<evidence type="ECO:0000256" key="3">
    <source>
        <dbReference type="ARBA" id="ARBA00012054"/>
    </source>
</evidence>
<accession>G3ALB4</accession>
<evidence type="ECO:0000256" key="9">
    <source>
        <dbReference type="RuleBase" id="RU363066"/>
    </source>
</evidence>
<gene>
    <name evidence="10" type="ORF">SPAPADRAFT_60463</name>
</gene>
<dbReference type="GO" id="GO:0005524">
    <property type="term" value="F:ATP binding"/>
    <property type="evidence" value="ECO:0007669"/>
    <property type="project" value="UniProtKB-KW"/>
</dbReference>
<dbReference type="Proteomes" id="UP000000709">
    <property type="component" value="Unassembled WGS sequence"/>
</dbReference>
<dbReference type="AlphaFoldDB" id="G3ALB4"/>
<dbReference type="eggNOG" id="KOG3354">
    <property type="taxonomic scope" value="Eukaryota"/>
</dbReference>
<evidence type="ECO:0000313" key="10">
    <source>
        <dbReference type="EMBL" id="EGW33157.1"/>
    </source>
</evidence>
<comment type="pathway">
    <text evidence="1 9">Carbohydrate acid metabolism; D-gluconate degradation.</text>
</comment>
<evidence type="ECO:0000256" key="6">
    <source>
        <dbReference type="ARBA" id="ARBA00022777"/>
    </source>
</evidence>
<dbReference type="Pfam" id="PF13671">
    <property type="entry name" value="AAA_33"/>
    <property type="match status" value="1"/>
</dbReference>
<dbReference type="NCBIfam" id="TIGR01313">
    <property type="entry name" value="therm_gnt_kin"/>
    <property type="match status" value="1"/>
</dbReference>
<dbReference type="EMBL" id="GL996501">
    <property type="protein sequence ID" value="EGW33157.1"/>
    <property type="molecule type" value="Genomic_DNA"/>
</dbReference>
<evidence type="ECO:0000256" key="1">
    <source>
        <dbReference type="ARBA" id="ARBA00004875"/>
    </source>
</evidence>
<organism evidence="11">
    <name type="scientific">Spathaspora passalidarum (strain NRRL Y-27907 / 11-Y1)</name>
    <dbReference type="NCBI Taxonomy" id="619300"/>
    <lineage>
        <taxon>Eukaryota</taxon>
        <taxon>Fungi</taxon>
        <taxon>Dikarya</taxon>
        <taxon>Ascomycota</taxon>
        <taxon>Saccharomycotina</taxon>
        <taxon>Pichiomycetes</taxon>
        <taxon>Debaryomycetaceae</taxon>
        <taxon>Spathaspora</taxon>
    </lineage>
</organism>
<dbReference type="FunCoup" id="G3ALB4">
    <property type="interactions" value="1114"/>
</dbReference>
<dbReference type="GO" id="GO:0005975">
    <property type="term" value="P:carbohydrate metabolic process"/>
    <property type="evidence" value="ECO:0007669"/>
    <property type="project" value="InterPro"/>
</dbReference>
<dbReference type="HOGENOM" id="CLU_077168_5_0_1"/>
<keyword evidence="6 9" id="KW-0418">Kinase</keyword>
<evidence type="ECO:0000256" key="4">
    <source>
        <dbReference type="ARBA" id="ARBA00022679"/>
    </source>
</evidence>
<evidence type="ECO:0000256" key="5">
    <source>
        <dbReference type="ARBA" id="ARBA00022741"/>
    </source>
</evidence>
<keyword evidence="7 9" id="KW-0067">ATP-binding</keyword>
<evidence type="ECO:0000256" key="7">
    <source>
        <dbReference type="ARBA" id="ARBA00022840"/>
    </source>
</evidence>
<comment type="catalytic activity">
    <reaction evidence="8 9">
        <text>D-gluconate + ATP = 6-phospho-D-gluconate + ADP + H(+)</text>
        <dbReference type="Rhea" id="RHEA:19433"/>
        <dbReference type="ChEBI" id="CHEBI:15378"/>
        <dbReference type="ChEBI" id="CHEBI:18391"/>
        <dbReference type="ChEBI" id="CHEBI:30616"/>
        <dbReference type="ChEBI" id="CHEBI:58759"/>
        <dbReference type="ChEBI" id="CHEBI:456216"/>
        <dbReference type="EC" id="2.7.1.12"/>
    </reaction>
</comment>
<reference evidence="10 11" key="1">
    <citation type="journal article" date="2011" name="Proc. Natl. Acad. Sci. U.S.A.">
        <title>Comparative genomics of xylose-fermenting fungi for enhanced biofuel production.</title>
        <authorList>
            <person name="Wohlbach D.J."/>
            <person name="Kuo A."/>
            <person name="Sato T.K."/>
            <person name="Potts K.M."/>
            <person name="Salamov A.A."/>
            <person name="LaButti K.M."/>
            <person name="Sun H."/>
            <person name="Clum A."/>
            <person name="Pangilinan J.L."/>
            <person name="Lindquist E.A."/>
            <person name="Lucas S."/>
            <person name="Lapidus A."/>
            <person name="Jin M."/>
            <person name="Gunawan C."/>
            <person name="Balan V."/>
            <person name="Dale B.E."/>
            <person name="Jeffries T.W."/>
            <person name="Zinkel R."/>
            <person name="Barry K.W."/>
            <person name="Grigoriev I.V."/>
            <person name="Gasch A.P."/>
        </authorList>
    </citation>
    <scope>NUCLEOTIDE SEQUENCE [LARGE SCALE GENOMIC DNA]</scope>
    <source>
        <strain evidence="11">NRRL Y-27907 / 11-Y1</strain>
    </source>
</reference>
<dbReference type="OMA" id="YEGDDYH"/>
<dbReference type="InParanoid" id="G3ALB4"/>
<keyword evidence="11" id="KW-1185">Reference proteome</keyword>
<evidence type="ECO:0000256" key="2">
    <source>
        <dbReference type="ARBA" id="ARBA00008420"/>
    </source>
</evidence>
<dbReference type="KEGG" id="spaa:SPAPADRAFT_60463"/>
<feature type="non-terminal residue" evidence="10">
    <location>
        <position position="134"/>
    </location>
</feature>
<dbReference type="Gene3D" id="3.40.50.300">
    <property type="entry name" value="P-loop containing nucleotide triphosphate hydrolases"/>
    <property type="match status" value="1"/>
</dbReference>
<dbReference type="STRING" id="619300.G3ALB4"/>
<dbReference type="CDD" id="cd02021">
    <property type="entry name" value="GntK"/>
    <property type="match status" value="1"/>
</dbReference>
<keyword evidence="4 9" id="KW-0808">Transferase</keyword>
<dbReference type="GeneID" id="18873425"/>
<sequence>MASTVIVVGGPAGTGKTTQAQLLATQLKCAFIEGDDLHPQANVDKMARGVPLTDEDRWGWLKQLSSESASTAKGDTANVCVVTCSMLKRVYRDYIKKCAKTAAGEDDVKFRFVFLYTEFNELLKRVEGRKNHFM</sequence>
<proteinExistence type="inferred from homology"/>
<evidence type="ECO:0000256" key="8">
    <source>
        <dbReference type="ARBA" id="ARBA00048090"/>
    </source>
</evidence>
<dbReference type="PANTHER" id="PTHR43442:SF3">
    <property type="entry name" value="GLUCONOKINASE-RELATED"/>
    <property type="match status" value="1"/>
</dbReference>
<dbReference type="SUPFAM" id="SSF52540">
    <property type="entry name" value="P-loop containing nucleoside triphosphate hydrolases"/>
    <property type="match status" value="1"/>
</dbReference>
<dbReference type="OrthoDB" id="275177at2759"/>
<name>G3ALB4_SPAPN</name>
<protein>
    <recommendedName>
        <fullName evidence="3 9">Gluconokinase</fullName>
        <ecNumber evidence="3 9">2.7.1.12</ecNumber>
    </recommendedName>
</protein>
<dbReference type="UniPathway" id="UPA00792"/>
<dbReference type="GO" id="GO:0005737">
    <property type="term" value="C:cytoplasm"/>
    <property type="evidence" value="ECO:0007669"/>
    <property type="project" value="TreeGrafter"/>
</dbReference>
<dbReference type="EC" id="2.7.1.12" evidence="3 9"/>
<dbReference type="GO" id="GO:0046316">
    <property type="term" value="F:gluconokinase activity"/>
    <property type="evidence" value="ECO:0007669"/>
    <property type="project" value="UniProtKB-EC"/>
</dbReference>
<dbReference type="InterPro" id="IPR027417">
    <property type="entry name" value="P-loop_NTPase"/>
</dbReference>
<dbReference type="InterPro" id="IPR006001">
    <property type="entry name" value="Therm_gnt_kin"/>
</dbReference>
<keyword evidence="5 9" id="KW-0547">Nucleotide-binding</keyword>
<comment type="similarity">
    <text evidence="2 9">Belongs to the gluconokinase GntK/GntV family.</text>
</comment>
<evidence type="ECO:0000313" key="11">
    <source>
        <dbReference type="Proteomes" id="UP000000709"/>
    </source>
</evidence>